<gene>
    <name evidence="5" type="ORF">MXMO3_03567</name>
</gene>
<feature type="binding site" evidence="2">
    <location>
        <position position="149"/>
    </location>
    <ligand>
        <name>substrate</name>
    </ligand>
</feature>
<keyword evidence="3" id="KW-0479">Metal-binding</keyword>
<evidence type="ECO:0000256" key="4">
    <source>
        <dbReference type="SAM" id="SignalP"/>
    </source>
</evidence>
<dbReference type="InterPro" id="IPR018389">
    <property type="entry name" value="DctP_fam"/>
</dbReference>
<evidence type="ECO:0000313" key="6">
    <source>
        <dbReference type="Proteomes" id="UP000258927"/>
    </source>
</evidence>
<dbReference type="GO" id="GO:0046872">
    <property type="term" value="F:metal ion binding"/>
    <property type="evidence" value="ECO:0007669"/>
    <property type="project" value="UniProtKB-KW"/>
</dbReference>
<sequence length="345" mass="37877">MKKYLLAAAVSMSALVGAASAEPVRLKMGSAFPSSQPLLGTGGVDLAETVTAITGGDVQMKFYEPGALVPAFELLDAVGTGTVDAGWAQPAYHAKNDIAFALFSAIPFGPRASEYAAWMFYGGGSEMLNDRLYKQYNVHSEICGVSPPETAGWFREEITSLEQMSGLKMRFYGLGARVMQKLGVDTQLLPGGDIYPALERGTIDATEYSMPAVDESAGFHQLAKFNYFPGWHQQSTLQDLIINLDTWNAMTDGQRKAIQTACRASFTNMLAEGEAINGAALTRLQEEHGVNVRRWSEEQLATYEENWEAVVEELKAESAVFAEAWTELEEFRAEYAVWKENAYLQ</sequence>
<dbReference type="InterPro" id="IPR026289">
    <property type="entry name" value="SBP_TakP-like"/>
</dbReference>
<feature type="binding site" evidence="2">
    <location>
        <position position="170"/>
    </location>
    <ligand>
        <name>substrate</name>
    </ligand>
</feature>
<organism evidence="5 6">
    <name type="scientific">Maritalea myrionectae</name>
    <dbReference type="NCBI Taxonomy" id="454601"/>
    <lineage>
        <taxon>Bacteria</taxon>
        <taxon>Pseudomonadati</taxon>
        <taxon>Pseudomonadota</taxon>
        <taxon>Alphaproteobacteria</taxon>
        <taxon>Hyphomicrobiales</taxon>
        <taxon>Devosiaceae</taxon>
        <taxon>Maritalea</taxon>
    </lineage>
</organism>
<geneLocation type="plasmid" evidence="6">
    <name>phl2708x3</name>
</geneLocation>
<feature type="chain" id="PRO_5015312687" evidence="4">
    <location>
        <begin position="22"/>
        <end position="345"/>
    </location>
</feature>
<dbReference type="AlphaFoldDB" id="A0A2R4MJC7"/>
<dbReference type="PANTHER" id="PTHR33376:SF5">
    <property type="entry name" value="EXTRACYTOPLASMIC SOLUTE RECEPTOR PROTEIN"/>
    <property type="match status" value="1"/>
</dbReference>
<dbReference type="Pfam" id="PF03480">
    <property type="entry name" value="DctP"/>
    <property type="match status" value="1"/>
</dbReference>
<dbReference type="RefSeq" id="WP_117397017.1">
    <property type="nucleotide sequence ID" value="NZ_CP021331.1"/>
</dbReference>
<accession>A0A2R4MJC7</accession>
<feature type="binding site" evidence="3">
    <location>
        <position position="208"/>
    </location>
    <ligand>
        <name>Na(+)</name>
        <dbReference type="ChEBI" id="CHEBI:29101"/>
    </ligand>
</feature>
<feature type="signal peptide" evidence="4">
    <location>
        <begin position="1"/>
        <end position="21"/>
    </location>
</feature>
<evidence type="ECO:0000256" key="2">
    <source>
        <dbReference type="PIRSR" id="PIRSR039026-1"/>
    </source>
</evidence>
<keyword evidence="5" id="KW-0614">Plasmid</keyword>
<dbReference type="InterPro" id="IPR038404">
    <property type="entry name" value="TRAP_DctP_sf"/>
</dbReference>
<reference evidence="5 6" key="1">
    <citation type="submission" date="2017-05" db="EMBL/GenBank/DDBJ databases">
        <title>Genome Analysis of Maritalea myrionectae HL2708#5.</title>
        <authorList>
            <consortium name="Cotde Inc.-PKNU"/>
            <person name="Jang D."/>
            <person name="Oh H.-M."/>
        </authorList>
    </citation>
    <scope>NUCLEOTIDE SEQUENCE [LARGE SCALE GENOMIC DNA]</scope>
    <source>
        <strain evidence="5 6">HL2708#5</strain>
        <plasmid evidence="6">phl2708x3</plasmid>
    </source>
</reference>
<dbReference type="Gene3D" id="3.40.190.170">
    <property type="entry name" value="Bacterial extracellular solute-binding protein, family 7"/>
    <property type="match status" value="1"/>
</dbReference>
<name>A0A2R4MJC7_9HYPH</name>
<evidence type="ECO:0000256" key="1">
    <source>
        <dbReference type="ARBA" id="ARBA00022729"/>
    </source>
</evidence>
<dbReference type="Proteomes" id="UP000258927">
    <property type="component" value="Plasmid pHL2708X3"/>
</dbReference>
<protein>
    <submittedName>
        <fullName evidence="5">Alpha-keto acid-binding periplasmic protein TakP</fullName>
    </submittedName>
</protein>
<evidence type="ECO:0000256" key="3">
    <source>
        <dbReference type="PIRSR" id="PIRSR039026-2"/>
    </source>
</evidence>
<feature type="binding site" evidence="3">
    <location>
        <position position="207"/>
    </location>
    <ligand>
        <name>substrate</name>
    </ligand>
</feature>
<keyword evidence="1 4" id="KW-0732">Signal</keyword>
<dbReference type="PANTHER" id="PTHR33376">
    <property type="match status" value="1"/>
</dbReference>
<evidence type="ECO:0000313" key="5">
    <source>
        <dbReference type="EMBL" id="AVX06070.1"/>
    </source>
</evidence>
<dbReference type="EMBL" id="CP021331">
    <property type="protein sequence ID" value="AVX06070.1"/>
    <property type="molecule type" value="Genomic_DNA"/>
</dbReference>
<dbReference type="GO" id="GO:0031317">
    <property type="term" value="C:tripartite ATP-independent periplasmic transporter complex"/>
    <property type="evidence" value="ECO:0007669"/>
    <property type="project" value="InterPro"/>
</dbReference>
<keyword evidence="6" id="KW-1185">Reference proteome</keyword>
<dbReference type="PIRSF" id="PIRSF039026">
    <property type="entry name" value="SiaP"/>
    <property type="match status" value="1"/>
</dbReference>
<feature type="binding site" evidence="3">
    <location>
        <position position="233"/>
    </location>
    <ligand>
        <name>substrate</name>
    </ligand>
</feature>
<dbReference type="KEGG" id="mmyr:MXMO3_03567"/>
<dbReference type="CDD" id="cd13604">
    <property type="entry name" value="PBP2_TRAP_ketoacid_lactate_like"/>
    <property type="match status" value="1"/>
</dbReference>
<dbReference type="Gene3D" id="3.40.190.10">
    <property type="entry name" value="Periplasmic binding protein-like II"/>
    <property type="match status" value="1"/>
</dbReference>
<proteinExistence type="predicted"/>
<dbReference type="GO" id="GO:0055085">
    <property type="term" value="P:transmembrane transport"/>
    <property type="evidence" value="ECO:0007669"/>
    <property type="project" value="InterPro"/>
</dbReference>